<dbReference type="PANTHER" id="PTHR12967:SF0">
    <property type="entry name" value="PROTEIN SHQ1 HOMOLOG"/>
    <property type="match status" value="1"/>
</dbReference>
<dbReference type="Gene3D" id="2.60.40.790">
    <property type="match status" value="1"/>
</dbReference>
<dbReference type="GO" id="GO:0051082">
    <property type="term" value="F:unfolded protein binding"/>
    <property type="evidence" value="ECO:0007669"/>
    <property type="project" value="TreeGrafter"/>
</dbReference>
<dbReference type="InterPro" id="IPR007052">
    <property type="entry name" value="CS_dom"/>
</dbReference>
<comment type="similarity">
    <text evidence="1">Belongs to the SHQ1 family.</text>
</comment>
<gene>
    <name evidence="4" type="ORF">FGIG_08856</name>
</gene>
<accession>A0A504YCW8</accession>
<dbReference type="InterPro" id="IPR048696">
    <property type="entry name" value="SHQ1-like_CS"/>
</dbReference>
<dbReference type="GO" id="GO:0000493">
    <property type="term" value="P:box H/ACA snoRNP assembly"/>
    <property type="evidence" value="ECO:0007669"/>
    <property type="project" value="InterPro"/>
</dbReference>
<dbReference type="PROSITE" id="PS51203">
    <property type="entry name" value="CS"/>
    <property type="match status" value="1"/>
</dbReference>
<evidence type="ECO:0000256" key="1">
    <source>
        <dbReference type="ARBA" id="ARBA00005607"/>
    </source>
</evidence>
<dbReference type="AlphaFoldDB" id="A0A504YCW8"/>
<proteinExistence type="inferred from homology"/>
<dbReference type="SUPFAM" id="SSF49764">
    <property type="entry name" value="HSP20-like chaperones"/>
    <property type="match status" value="1"/>
</dbReference>
<name>A0A504YCW8_FASGI</name>
<protein>
    <recommendedName>
        <fullName evidence="2">Protein SHQ1 homolog</fullName>
    </recommendedName>
</protein>
<dbReference type="OrthoDB" id="73639at2759"/>
<evidence type="ECO:0000313" key="5">
    <source>
        <dbReference type="Proteomes" id="UP000316759"/>
    </source>
</evidence>
<dbReference type="PANTHER" id="PTHR12967">
    <property type="entry name" value="PROTEIN SHQ1 HOMOLOG"/>
    <property type="match status" value="1"/>
</dbReference>
<dbReference type="GO" id="GO:0005737">
    <property type="term" value="C:cytoplasm"/>
    <property type="evidence" value="ECO:0007669"/>
    <property type="project" value="TreeGrafter"/>
</dbReference>
<sequence>MLTPIFRLEQDETTLSVFIHAPMAKLNELEICVEEQVFFFTAPPYYLKFELPGPVHSDEESFKVKFSDGEFHIILYKKEFYFFKDLDLIVKLMNRADPASCKPSVLVEEIGCGDSGVLEDPELFENLDWFSGSVYDLGCDANDHPSISDEIVILSPTYGFCGSKSGLFKVESDLTHVVELPNPDGIKAEYRSKLRIAAEAQKFCPVHYLADLYEPECWKSALVLRVPWYESNTQKERSELTNEQRHRLIALSTRRLPPLPTDSSEIVSLYLGFLDLLLAYTYDYRVREGEEMTESGWNIAKLASTLTWFEVFHSLSDVLITFRRRALAYPLVRNWKFCTRVQSDVARLLQRDDVQSWCVKCLLEIRTMLIQYPGHHVFSDLFLDDYIVWIQTRASVRILHDLGFHVQHFKIKKSDIGLNLDEIEKVGAKCLAEEQLNQAVENLTITPTITETH</sequence>
<dbReference type="Pfam" id="PF21413">
    <property type="entry name" value="SHQ1-like_CS"/>
    <property type="match status" value="1"/>
</dbReference>
<evidence type="ECO:0000256" key="2">
    <source>
        <dbReference type="ARBA" id="ARBA00013750"/>
    </source>
</evidence>
<comment type="caution">
    <text evidence="4">The sequence shown here is derived from an EMBL/GenBank/DDBJ whole genome shotgun (WGS) entry which is preliminary data.</text>
</comment>
<dbReference type="InterPro" id="IPR008978">
    <property type="entry name" value="HSP20-like_chaperone"/>
</dbReference>
<keyword evidence="5" id="KW-1185">Reference proteome</keyword>
<dbReference type="InterPro" id="IPR007009">
    <property type="entry name" value="Shq1_C"/>
</dbReference>
<evidence type="ECO:0000313" key="4">
    <source>
        <dbReference type="EMBL" id="TPP58085.1"/>
    </source>
</evidence>
<dbReference type="InterPro" id="IPR039742">
    <property type="entry name" value="Shq1"/>
</dbReference>
<reference evidence="4 5" key="1">
    <citation type="submission" date="2019-04" db="EMBL/GenBank/DDBJ databases">
        <title>Annotation for the trematode Fasciola gigantica.</title>
        <authorList>
            <person name="Choi Y.-J."/>
        </authorList>
    </citation>
    <scope>NUCLEOTIDE SEQUENCE [LARGE SCALE GENOMIC DNA]</scope>
    <source>
        <strain evidence="4">Uganda_cow_1</strain>
    </source>
</reference>
<dbReference type="GO" id="GO:0005654">
    <property type="term" value="C:nucleoplasm"/>
    <property type="evidence" value="ECO:0007669"/>
    <property type="project" value="TreeGrafter"/>
</dbReference>
<organism evidence="4 5">
    <name type="scientific">Fasciola gigantica</name>
    <name type="common">Giant liver fluke</name>
    <dbReference type="NCBI Taxonomy" id="46835"/>
    <lineage>
        <taxon>Eukaryota</taxon>
        <taxon>Metazoa</taxon>
        <taxon>Spiralia</taxon>
        <taxon>Lophotrochozoa</taxon>
        <taxon>Platyhelminthes</taxon>
        <taxon>Trematoda</taxon>
        <taxon>Digenea</taxon>
        <taxon>Plagiorchiida</taxon>
        <taxon>Echinostomata</taxon>
        <taxon>Echinostomatoidea</taxon>
        <taxon>Fasciolidae</taxon>
        <taxon>Fasciola</taxon>
    </lineage>
</organism>
<evidence type="ECO:0000259" key="3">
    <source>
        <dbReference type="PROSITE" id="PS51203"/>
    </source>
</evidence>
<dbReference type="Pfam" id="PF04925">
    <property type="entry name" value="SHQ1"/>
    <property type="match status" value="1"/>
</dbReference>
<dbReference type="Proteomes" id="UP000316759">
    <property type="component" value="Unassembled WGS sequence"/>
</dbReference>
<dbReference type="STRING" id="46835.A0A504YCW8"/>
<feature type="domain" description="CS" evidence="3">
    <location>
        <begin position="1"/>
        <end position="87"/>
    </location>
</feature>
<dbReference type="CDD" id="cd06463">
    <property type="entry name" value="p23_like"/>
    <property type="match status" value="1"/>
</dbReference>
<dbReference type="EMBL" id="SUNJ01012403">
    <property type="protein sequence ID" value="TPP58085.1"/>
    <property type="molecule type" value="Genomic_DNA"/>
</dbReference>